<dbReference type="Proteomes" id="UP000824998">
    <property type="component" value="Unassembled WGS sequence"/>
</dbReference>
<organism evidence="2 3">
    <name type="scientific">Amylocarpus encephaloides</name>
    <dbReference type="NCBI Taxonomy" id="45428"/>
    <lineage>
        <taxon>Eukaryota</taxon>
        <taxon>Fungi</taxon>
        <taxon>Dikarya</taxon>
        <taxon>Ascomycota</taxon>
        <taxon>Pezizomycotina</taxon>
        <taxon>Leotiomycetes</taxon>
        <taxon>Helotiales</taxon>
        <taxon>Helotiales incertae sedis</taxon>
        <taxon>Amylocarpus</taxon>
    </lineage>
</organism>
<keyword evidence="3" id="KW-1185">Reference proteome</keyword>
<evidence type="ECO:0000256" key="1">
    <source>
        <dbReference type="SAM" id="SignalP"/>
    </source>
</evidence>
<dbReference type="AlphaFoldDB" id="A0A9P7YNJ8"/>
<accession>A0A9P7YNJ8</accession>
<sequence>MVMVGMIVLVNIWYPMSCVSSVLALGCDSCRGSFGGFLLVEMTSRYARKGDGWETESLGPWFVRLRTNFVFMRFVY</sequence>
<comment type="caution">
    <text evidence="2">The sequence shown here is derived from an EMBL/GenBank/DDBJ whole genome shotgun (WGS) entry which is preliminary data.</text>
</comment>
<feature type="signal peptide" evidence="1">
    <location>
        <begin position="1"/>
        <end position="24"/>
    </location>
</feature>
<protein>
    <recommendedName>
        <fullName evidence="4">Secreted protein</fullName>
    </recommendedName>
</protein>
<gene>
    <name evidence="2" type="ORF">BJ875DRAFT_195392</name>
</gene>
<proteinExistence type="predicted"/>
<reference evidence="2" key="1">
    <citation type="journal article" date="2021" name="IMA Fungus">
        <title>Genomic characterization of three marine fungi, including Emericellopsis atlantica sp. nov. with signatures of a generalist lifestyle and marine biomass degradation.</title>
        <authorList>
            <person name="Hagestad O.C."/>
            <person name="Hou L."/>
            <person name="Andersen J.H."/>
            <person name="Hansen E.H."/>
            <person name="Altermark B."/>
            <person name="Li C."/>
            <person name="Kuhnert E."/>
            <person name="Cox R.J."/>
            <person name="Crous P.W."/>
            <person name="Spatafora J.W."/>
            <person name="Lail K."/>
            <person name="Amirebrahimi M."/>
            <person name="Lipzen A."/>
            <person name="Pangilinan J."/>
            <person name="Andreopoulos W."/>
            <person name="Hayes R.D."/>
            <person name="Ng V."/>
            <person name="Grigoriev I.V."/>
            <person name="Jackson S.A."/>
            <person name="Sutton T.D.S."/>
            <person name="Dobson A.D.W."/>
            <person name="Rama T."/>
        </authorList>
    </citation>
    <scope>NUCLEOTIDE SEQUENCE</scope>
    <source>
        <strain evidence="2">TRa018bII</strain>
    </source>
</reference>
<evidence type="ECO:0000313" key="2">
    <source>
        <dbReference type="EMBL" id="KAG9236949.1"/>
    </source>
</evidence>
<feature type="chain" id="PRO_5040491394" description="Secreted protein" evidence="1">
    <location>
        <begin position="25"/>
        <end position="76"/>
    </location>
</feature>
<dbReference type="EMBL" id="MU251396">
    <property type="protein sequence ID" value="KAG9236949.1"/>
    <property type="molecule type" value="Genomic_DNA"/>
</dbReference>
<name>A0A9P7YNJ8_9HELO</name>
<evidence type="ECO:0000313" key="3">
    <source>
        <dbReference type="Proteomes" id="UP000824998"/>
    </source>
</evidence>
<evidence type="ECO:0008006" key="4">
    <source>
        <dbReference type="Google" id="ProtNLM"/>
    </source>
</evidence>
<keyword evidence="1" id="KW-0732">Signal</keyword>